<reference evidence="3" key="1">
    <citation type="submission" date="2024-07" db="EMBL/GenBank/DDBJ databases">
        <title>Two chromosome-level genome assemblies of Korean endemic species Abeliophyllum distichum and Forsythia ovata (Oleaceae).</title>
        <authorList>
            <person name="Jang H."/>
        </authorList>
    </citation>
    <scope>NUCLEOTIDE SEQUENCE [LARGE SCALE GENOMIC DNA]</scope>
</reference>
<organism evidence="2 3">
    <name type="scientific">Forsythia ovata</name>
    <dbReference type="NCBI Taxonomy" id="205694"/>
    <lineage>
        <taxon>Eukaryota</taxon>
        <taxon>Viridiplantae</taxon>
        <taxon>Streptophyta</taxon>
        <taxon>Embryophyta</taxon>
        <taxon>Tracheophyta</taxon>
        <taxon>Spermatophyta</taxon>
        <taxon>Magnoliopsida</taxon>
        <taxon>eudicotyledons</taxon>
        <taxon>Gunneridae</taxon>
        <taxon>Pentapetalae</taxon>
        <taxon>asterids</taxon>
        <taxon>lamiids</taxon>
        <taxon>Lamiales</taxon>
        <taxon>Oleaceae</taxon>
        <taxon>Forsythieae</taxon>
        <taxon>Forsythia</taxon>
    </lineage>
</organism>
<proteinExistence type="predicted"/>
<sequence length="297" mass="33898">MGYMKKVLEGRPVAISSDVLNMLPGPASKVAAMIDSYWTEEWVKYSDQSSANLKLSTAKAMVAWPFMLIEEAETEVHDMELTKKSSKTALQNADKIIKDRDHFQDQVTWLQGSLFKLKNELKILAEDRDKLRVDLASSEVDLAEFLMKYNHTNHAQEVTAKALEDANSQRDGMVEKMAQLENAKELLKTECSSLKEKNHKLERNTEEKVKAGVENFLNHFEFTRDYENLQFFFVNFGARQVLAELKKLHPTVNILSIEADYPTPTDDGDAAAQPPLMEHRLGHFVFCLFEKSCNFSI</sequence>
<protein>
    <submittedName>
        <fullName evidence="2">Uncharacterized protein</fullName>
    </submittedName>
</protein>
<keyword evidence="3" id="KW-1185">Reference proteome</keyword>
<gene>
    <name evidence="2" type="ORF">Fot_38512</name>
</gene>
<evidence type="ECO:0000256" key="1">
    <source>
        <dbReference type="SAM" id="Coils"/>
    </source>
</evidence>
<feature type="coiled-coil region" evidence="1">
    <location>
        <begin position="163"/>
        <end position="204"/>
    </location>
</feature>
<dbReference type="EMBL" id="JBFOLJ010000011">
    <property type="protein sequence ID" value="KAL2494755.1"/>
    <property type="molecule type" value="Genomic_DNA"/>
</dbReference>
<name>A0ABD1S217_9LAMI</name>
<comment type="caution">
    <text evidence="2">The sequence shown here is derived from an EMBL/GenBank/DDBJ whole genome shotgun (WGS) entry which is preliminary data.</text>
</comment>
<keyword evidence="1" id="KW-0175">Coiled coil</keyword>
<evidence type="ECO:0000313" key="3">
    <source>
        <dbReference type="Proteomes" id="UP001604277"/>
    </source>
</evidence>
<accession>A0ABD1S217</accession>
<dbReference type="AlphaFoldDB" id="A0ABD1S217"/>
<dbReference type="Proteomes" id="UP001604277">
    <property type="component" value="Unassembled WGS sequence"/>
</dbReference>
<evidence type="ECO:0000313" key="2">
    <source>
        <dbReference type="EMBL" id="KAL2494755.1"/>
    </source>
</evidence>